<accession>A0A7L4HH54</accession>
<dbReference type="PANTHER" id="PTHR16515">
    <property type="entry name" value="PR DOMAIN ZINC FINGER PROTEIN"/>
    <property type="match status" value="1"/>
</dbReference>
<keyword evidence="3" id="KW-0677">Repeat</keyword>
<feature type="domain" description="C2H2-type" evidence="8">
    <location>
        <begin position="22"/>
        <end position="50"/>
    </location>
</feature>
<comment type="caution">
    <text evidence="9">The sequence shown here is derived from an EMBL/GenBank/DDBJ whole genome shotgun (WGS) entry which is preliminary data.</text>
</comment>
<keyword evidence="5" id="KW-0862">Zinc</keyword>
<dbReference type="EMBL" id="VZTK01095019">
    <property type="protein sequence ID" value="NXX23983.1"/>
    <property type="molecule type" value="Genomic_DNA"/>
</dbReference>
<evidence type="ECO:0000256" key="3">
    <source>
        <dbReference type="ARBA" id="ARBA00022737"/>
    </source>
</evidence>
<name>A0A7L4HH54_PODST</name>
<dbReference type="Proteomes" id="UP000584326">
    <property type="component" value="Unassembled WGS sequence"/>
</dbReference>
<keyword evidence="10" id="KW-1185">Reference proteome</keyword>
<dbReference type="SUPFAM" id="SSF57667">
    <property type="entry name" value="beta-beta-alpha zinc fingers"/>
    <property type="match status" value="1"/>
</dbReference>
<proteinExistence type="predicted"/>
<reference evidence="9 10" key="1">
    <citation type="submission" date="2020-02" db="EMBL/GenBank/DDBJ databases">
        <title>Bird 10,000 Genomes (B10K) Project - Family phase.</title>
        <authorList>
            <person name="Zhang G."/>
        </authorList>
    </citation>
    <scope>NUCLEOTIDE SEQUENCE [LARGE SCALE GENOMIC DNA]</scope>
    <source>
        <strain evidence="9">B10K-DU-001-40</strain>
        <tissue evidence="9">Muscle</tissue>
    </source>
</reference>
<keyword evidence="4 7" id="KW-0863">Zinc-finger</keyword>
<dbReference type="GO" id="GO:0008270">
    <property type="term" value="F:zinc ion binding"/>
    <property type="evidence" value="ECO:0007669"/>
    <property type="project" value="UniProtKB-KW"/>
</dbReference>
<feature type="non-terminal residue" evidence="9">
    <location>
        <position position="58"/>
    </location>
</feature>
<dbReference type="AlphaFoldDB" id="A0A7L4HH54"/>
<dbReference type="InterPro" id="IPR036236">
    <property type="entry name" value="Znf_C2H2_sf"/>
</dbReference>
<dbReference type="PROSITE" id="PS00028">
    <property type="entry name" value="ZINC_FINGER_C2H2_1"/>
    <property type="match status" value="1"/>
</dbReference>
<organism evidence="9 10">
    <name type="scientific">Podargus strigoides</name>
    <name type="common">Tawny frogmouth</name>
    <name type="synonym">Caprimulgus strigoides</name>
    <dbReference type="NCBI Taxonomy" id="8905"/>
    <lineage>
        <taxon>Eukaryota</taxon>
        <taxon>Metazoa</taxon>
        <taxon>Chordata</taxon>
        <taxon>Craniata</taxon>
        <taxon>Vertebrata</taxon>
        <taxon>Euteleostomi</taxon>
        <taxon>Archelosauria</taxon>
        <taxon>Archosauria</taxon>
        <taxon>Dinosauria</taxon>
        <taxon>Saurischia</taxon>
        <taxon>Theropoda</taxon>
        <taxon>Coelurosauria</taxon>
        <taxon>Aves</taxon>
        <taxon>Neognathae</taxon>
        <taxon>Neoaves</taxon>
        <taxon>Strisores</taxon>
        <taxon>Caprimulgiformes</taxon>
        <taxon>Podargidae</taxon>
        <taxon>Podargus</taxon>
    </lineage>
</organism>
<comment type="subcellular location">
    <subcellularLocation>
        <location evidence="1">Nucleus</location>
    </subcellularLocation>
</comment>
<evidence type="ECO:0000259" key="8">
    <source>
        <dbReference type="PROSITE" id="PS50157"/>
    </source>
</evidence>
<dbReference type="PROSITE" id="PS50157">
    <property type="entry name" value="ZINC_FINGER_C2H2_2"/>
    <property type="match status" value="1"/>
</dbReference>
<evidence type="ECO:0000256" key="1">
    <source>
        <dbReference type="ARBA" id="ARBA00004123"/>
    </source>
</evidence>
<evidence type="ECO:0000256" key="5">
    <source>
        <dbReference type="ARBA" id="ARBA00022833"/>
    </source>
</evidence>
<keyword evidence="6" id="KW-0539">Nucleus</keyword>
<dbReference type="Pfam" id="PF00096">
    <property type="entry name" value="zf-C2H2"/>
    <property type="match status" value="1"/>
</dbReference>
<dbReference type="Gene3D" id="3.30.160.60">
    <property type="entry name" value="Classic Zinc Finger"/>
    <property type="match status" value="1"/>
</dbReference>
<dbReference type="InterPro" id="IPR013087">
    <property type="entry name" value="Znf_C2H2_type"/>
</dbReference>
<sequence length="58" mass="7116">SFSQREYLQRHHKLMHAEKLPYRCSSCSLSFSQPDQLRRHYQIVHDVERPYHCNVCNR</sequence>
<dbReference type="GO" id="GO:0010468">
    <property type="term" value="P:regulation of gene expression"/>
    <property type="evidence" value="ECO:0007669"/>
    <property type="project" value="TreeGrafter"/>
</dbReference>
<dbReference type="PANTHER" id="PTHR16515:SF49">
    <property type="entry name" value="GASTRULA ZINC FINGER PROTEIN XLCGF49.1-LIKE-RELATED"/>
    <property type="match status" value="1"/>
</dbReference>
<dbReference type="InterPro" id="IPR050331">
    <property type="entry name" value="Zinc_finger"/>
</dbReference>
<evidence type="ECO:0000256" key="6">
    <source>
        <dbReference type="ARBA" id="ARBA00023242"/>
    </source>
</evidence>
<keyword evidence="2" id="KW-0479">Metal-binding</keyword>
<evidence type="ECO:0000313" key="9">
    <source>
        <dbReference type="EMBL" id="NXX23983.1"/>
    </source>
</evidence>
<feature type="non-terminal residue" evidence="9">
    <location>
        <position position="1"/>
    </location>
</feature>
<evidence type="ECO:0000313" key="10">
    <source>
        <dbReference type="Proteomes" id="UP000584326"/>
    </source>
</evidence>
<evidence type="ECO:0000256" key="7">
    <source>
        <dbReference type="PROSITE-ProRule" id="PRU00042"/>
    </source>
</evidence>
<gene>
    <name evidence="9" type="primary">Znf160</name>
    <name evidence="9" type="ORF">PODSTR_R02827</name>
</gene>
<evidence type="ECO:0000256" key="2">
    <source>
        <dbReference type="ARBA" id="ARBA00022723"/>
    </source>
</evidence>
<protein>
    <submittedName>
        <fullName evidence="9">ZN160 protein</fullName>
    </submittedName>
</protein>
<dbReference type="SMART" id="SM00355">
    <property type="entry name" value="ZnF_C2H2"/>
    <property type="match status" value="1"/>
</dbReference>
<evidence type="ECO:0000256" key="4">
    <source>
        <dbReference type="ARBA" id="ARBA00022771"/>
    </source>
</evidence>
<dbReference type="GO" id="GO:0005634">
    <property type="term" value="C:nucleus"/>
    <property type="evidence" value="ECO:0007669"/>
    <property type="project" value="UniProtKB-SubCell"/>
</dbReference>
<dbReference type="OrthoDB" id="40579at2759"/>